<evidence type="ECO:0000313" key="2">
    <source>
        <dbReference type="EMBL" id="GEO81310.1"/>
    </source>
</evidence>
<organism evidence="2 3">
    <name type="scientific">Pararhodospirillum oryzae</name>
    <dbReference type="NCBI Taxonomy" id="478448"/>
    <lineage>
        <taxon>Bacteria</taxon>
        <taxon>Pseudomonadati</taxon>
        <taxon>Pseudomonadota</taxon>
        <taxon>Alphaproteobacteria</taxon>
        <taxon>Rhodospirillales</taxon>
        <taxon>Rhodospirillaceae</taxon>
        <taxon>Pararhodospirillum</taxon>
    </lineage>
</organism>
<reference evidence="2 3" key="1">
    <citation type="submission" date="2019-07" db="EMBL/GenBank/DDBJ databases">
        <title>Whole genome shotgun sequence of Rhodospirillum oryzae NBRC 107573.</title>
        <authorList>
            <person name="Hosoyama A."/>
            <person name="Uohara A."/>
            <person name="Ohji S."/>
            <person name="Ichikawa N."/>
        </authorList>
    </citation>
    <scope>NUCLEOTIDE SEQUENCE [LARGE SCALE GENOMIC DNA]</scope>
    <source>
        <strain evidence="2 3">NBRC 107573</strain>
    </source>
</reference>
<dbReference type="Proteomes" id="UP000321567">
    <property type="component" value="Unassembled WGS sequence"/>
</dbReference>
<dbReference type="InterPro" id="IPR009506">
    <property type="entry name" value="YjiS-like"/>
</dbReference>
<dbReference type="RefSeq" id="WP_147163350.1">
    <property type="nucleotide sequence ID" value="NZ_BJZO01000033.1"/>
</dbReference>
<keyword evidence="3" id="KW-1185">Reference proteome</keyword>
<feature type="domain" description="YjiS-like" evidence="1">
    <location>
        <begin position="46"/>
        <end position="71"/>
    </location>
</feature>
<gene>
    <name evidence="2" type="ORF">ROR02_14410</name>
</gene>
<sequence length="83" mass="9279">MVAHPISTLHDREVSALATKTCAPPKSTPSVLGQMEGWLARQYDVMAARRERQESAAMLSRMDERMLADIGYGNEDSQRIRMG</sequence>
<dbReference type="EMBL" id="BJZO01000033">
    <property type="protein sequence ID" value="GEO81310.1"/>
    <property type="molecule type" value="Genomic_DNA"/>
</dbReference>
<dbReference type="OrthoDB" id="7365968at2"/>
<dbReference type="Pfam" id="PF06568">
    <property type="entry name" value="YjiS-like"/>
    <property type="match status" value="1"/>
</dbReference>
<evidence type="ECO:0000259" key="1">
    <source>
        <dbReference type="Pfam" id="PF06568"/>
    </source>
</evidence>
<comment type="caution">
    <text evidence="2">The sequence shown here is derived from an EMBL/GenBank/DDBJ whole genome shotgun (WGS) entry which is preliminary data.</text>
</comment>
<protein>
    <recommendedName>
        <fullName evidence="1">YjiS-like domain-containing protein</fullName>
    </recommendedName>
</protein>
<accession>A0A512H7F0</accession>
<evidence type="ECO:0000313" key="3">
    <source>
        <dbReference type="Proteomes" id="UP000321567"/>
    </source>
</evidence>
<name>A0A512H7F0_9PROT</name>
<proteinExistence type="predicted"/>
<dbReference type="AlphaFoldDB" id="A0A512H7F0"/>